<dbReference type="FunFam" id="3.30.160.60:FF:000012">
    <property type="entry name" value="RB-associated KRAB zinc finger protein-like"/>
    <property type="match status" value="1"/>
</dbReference>
<evidence type="ECO:0000256" key="5">
    <source>
        <dbReference type="ARBA" id="ARBA00022771"/>
    </source>
</evidence>
<evidence type="ECO:0000313" key="15">
    <source>
        <dbReference type="EMBL" id="CAH1181898.1"/>
    </source>
</evidence>
<dbReference type="InterPro" id="IPR013087">
    <property type="entry name" value="Znf_C2H2_type"/>
</dbReference>
<evidence type="ECO:0000256" key="2">
    <source>
        <dbReference type="ARBA" id="ARBA00006991"/>
    </source>
</evidence>
<dbReference type="FunFam" id="3.30.160.60:FF:001480">
    <property type="entry name" value="Si:cabz01071911.3"/>
    <property type="match status" value="1"/>
</dbReference>
<evidence type="ECO:0000256" key="3">
    <source>
        <dbReference type="ARBA" id="ARBA00022723"/>
    </source>
</evidence>
<dbReference type="GO" id="GO:0040029">
    <property type="term" value="P:epigenetic regulation of gene expression"/>
    <property type="evidence" value="ECO:0007669"/>
    <property type="project" value="UniProtKB-ARBA"/>
</dbReference>
<dbReference type="FunFam" id="3.30.160.60:FF:000110">
    <property type="entry name" value="Zinc finger protein-like"/>
    <property type="match status" value="1"/>
</dbReference>
<dbReference type="Gene3D" id="3.30.160.60">
    <property type="entry name" value="Classic Zinc Finger"/>
    <property type="match status" value="9"/>
</dbReference>
<dbReference type="FunFam" id="3.30.160.60:FF:000690">
    <property type="entry name" value="Zinc finger protein 354C"/>
    <property type="match status" value="1"/>
</dbReference>
<organism evidence="15 16">
    <name type="scientific">Phyllotreta striolata</name>
    <name type="common">Striped flea beetle</name>
    <name type="synonym">Crioceris striolata</name>
    <dbReference type="NCBI Taxonomy" id="444603"/>
    <lineage>
        <taxon>Eukaryota</taxon>
        <taxon>Metazoa</taxon>
        <taxon>Ecdysozoa</taxon>
        <taxon>Arthropoda</taxon>
        <taxon>Hexapoda</taxon>
        <taxon>Insecta</taxon>
        <taxon>Pterygota</taxon>
        <taxon>Neoptera</taxon>
        <taxon>Endopterygota</taxon>
        <taxon>Coleoptera</taxon>
        <taxon>Polyphaga</taxon>
        <taxon>Cucujiformia</taxon>
        <taxon>Chrysomeloidea</taxon>
        <taxon>Chrysomelidae</taxon>
        <taxon>Galerucinae</taxon>
        <taxon>Alticini</taxon>
        <taxon>Phyllotreta</taxon>
    </lineage>
</organism>
<evidence type="ECO:0000313" key="16">
    <source>
        <dbReference type="Proteomes" id="UP001153712"/>
    </source>
</evidence>
<dbReference type="AlphaFoldDB" id="A0A9P0DTJ2"/>
<dbReference type="PROSITE" id="PS51915">
    <property type="entry name" value="ZAD"/>
    <property type="match status" value="1"/>
</dbReference>
<feature type="domain" description="C2H2-type" evidence="13">
    <location>
        <begin position="309"/>
        <end position="336"/>
    </location>
</feature>
<dbReference type="FunFam" id="3.30.160.60:FF:000446">
    <property type="entry name" value="Zinc finger protein"/>
    <property type="match status" value="1"/>
</dbReference>
<dbReference type="FunFam" id="3.30.160.60:FF:000340">
    <property type="entry name" value="zinc finger protein 473 isoform X1"/>
    <property type="match status" value="1"/>
</dbReference>
<feature type="domain" description="C2H2-type" evidence="13">
    <location>
        <begin position="252"/>
        <end position="279"/>
    </location>
</feature>
<comment type="similarity">
    <text evidence="2">Belongs to the krueppel C2H2-type zinc-finger protein family.</text>
</comment>
<evidence type="ECO:0000256" key="11">
    <source>
        <dbReference type="PROSITE-ProRule" id="PRU00042"/>
    </source>
</evidence>
<dbReference type="Pfam" id="PF00096">
    <property type="entry name" value="zf-C2H2"/>
    <property type="match status" value="8"/>
</dbReference>
<dbReference type="InterPro" id="IPR036236">
    <property type="entry name" value="Znf_C2H2_sf"/>
</dbReference>
<feature type="domain" description="C2H2-type" evidence="13">
    <location>
        <begin position="196"/>
        <end position="223"/>
    </location>
</feature>
<dbReference type="SUPFAM" id="SSF57667">
    <property type="entry name" value="beta-beta-alpha zinc fingers"/>
    <property type="match status" value="5"/>
</dbReference>
<evidence type="ECO:0000256" key="10">
    <source>
        <dbReference type="ARBA" id="ARBA00023242"/>
    </source>
</evidence>
<dbReference type="FunFam" id="3.30.160.60:FF:000145">
    <property type="entry name" value="Zinc finger protein 574"/>
    <property type="match status" value="1"/>
</dbReference>
<sequence length="448" mass="51883">MVDISGNINISREQYNEVCRTCITNSGLVDLFENKHNELVFSELFKMFSLLDLDPTDNMPKKICSTCAEIVVQFYLFKERIHQSQIILKDTLHSIKIKAEVKEENEILIDQVDNDSVLDYPAENNTDSDIDAIAEEKNITCSFCNSKFSSYSSYTKHRKKEAELRRKREPCIICNKVISTYKLKDHLNSHTKEAPYECNECGEKYRFRSSLSRHKFIHQEKKPHMCHLCGKGFIQAPTLTDHIRTHYKEKSFICNICGKTFITKHSLTNHIYTHKKDDTNTNDLCNLLSNSDASQNTGNRLTSHREKTHLCSKCGKKFSTKSLLNQHQKLHSDIKPHQCNVCNKSFSLKNSLIKHHHIHGGEKLHACVVCNKRFSQKGHLTYHMRTHSGEKPYSCTYCQKAFSHSGSYKVHIRIHTGDRPYTCDLCKKGFYDSSSMKKHRKIHDKSIE</sequence>
<feature type="binding site" evidence="12">
    <location>
        <position position="22"/>
    </location>
    <ligand>
        <name>Zn(2+)</name>
        <dbReference type="ChEBI" id="CHEBI:29105"/>
    </ligand>
</feature>
<protein>
    <submittedName>
        <fullName evidence="15">Uncharacterized protein</fullName>
    </submittedName>
</protein>
<evidence type="ECO:0000256" key="6">
    <source>
        <dbReference type="ARBA" id="ARBA00022833"/>
    </source>
</evidence>
<dbReference type="PROSITE" id="PS00028">
    <property type="entry name" value="ZINC_FINGER_C2H2_1"/>
    <property type="match status" value="8"/>
</dbReference>
<feature type="domain" description="C2H2-type" evidence="13">
    <location>
        <begin position="365"/>
        <end position="392"/>
    </location>
</feature>
<keyword evidence="7" id="KW-0805">Transcription regulation</keyword>
<feature type="binding site" evidence="12">
    <location>
        <position position="64"/>
    </location>
    <ligand>
        <name>Zn(2+)</name>
        <dbReference type="ChEBI" id="CHEBI:29105"/>
    </ligand>
</feature>
<feature type="binding site" evidence="12">
    <location>
        <position position="19"/>
    </location>
    <ligand>
        <name>Zn(2+)</name>
        <dbReference type="ChEBI" id="CHEBI:29105"/>
    </ligand>
</feature>
<proteinExistence type="inferred from homology"/>
<evidence type="ECO:0000256" key="8">
    <source>
        <dbReference type="ARBA" id="ARBA00023125"/>
    </source>
</evidence>
<dbReference type="SMART" id="SM00355">
    <property type="entry name" value="ZnF_C2H2"/>
    <property type="match status" value="10"/>
</dbReference>
<feature type="domain" description="C2H2-type" evidence="13">
    <location>
        <begin position="393"/>
        <end position="420"/>
    </location>
</feature>
<dbReference type="Gene3D" id="3.40.1800.20">
    <property type="match status" value="1"/>
</dbReference>
<reference evidence="15" key="1">
    <citation type="submission" date="2022-01" db="EMBL/GenBank/DDBJ databases">
        <authorList>
            <person name="King R."/>
        </authorList>
    </citation>
    <scope>NUCLEOTIDE SEQUENCE</scope>
</reference>
<dbReference type="InterPro" id="IPR012934">
    <property type="entry name" value="Znf_AD"/>
</dbReference>
<dbReference type="FunFam" id="3.30.160.60:FF:000502">
    <property type="entry name" value="Zinc finger protein 710"/>
    <property type="match status" value="1"/>
</dbReference>
<evidence type="ECO:0000259" key="13">
    <source>
        <dbReference type="PROSITE" id="PS50157"/>
    </source>
</evidence>
<keyword evidence="3 12" id="KW-0479">Metal-binding</keyword>
<keyword evidence="16" id="KW-1185">Reference proteome</keyword>
<dbReference type="EMBL" id="OU900096">
    <property type="protein sequence ID" value="CAH1181898.1"/>
    <property type="molecule type" value="Genomic_DNA"/>
</dbReference>
<keyword evidence="6 12" id="KW-0862">Zinc</keyword>
<evidence type="ECO:0000256" key="7">
    <source>
        <dbReference type="ARBA" id="ARBA00023015"/>
    </source>
</evidence>
<gene>
    <name evidence="15" type="ORF">PHYEVI_LOCUS6761</name>
</gene>
<keyword evidence="8" id="KW-0238">DNA-binding</keyword>
<dbReference type="GO" id="GO:0000981">
    <property type="term" value="F:DNA-binding transcription factor activity, RNA polymerase II-specific"/>
    <property type="evidence" value="ECO:0007669"/>
    <property type="project" value="TreeGrafter"/>
</dbReference>
<evidence type="ECO:0000256" key="4">
    <source>
        <dbReference type="ARBA" id="ARBA00022737"/>
    </source>
</evidence>
<comment type="subcellular location">
    <subcellularLocation>
        <location evidence="1">Nucleus</location>
    </subcellularLocation>
</comment>
<dbReference type="PROSITE" id="PS50157">
    <property type="entry name" value="ZINC_FINGER_C2H2_2"/>
    <property type="match status" value="8"/>
</dbReference>
<dbReference type="GO" id="GO:0008270">
    <property type="term" value="F:zinc ion binding"/>
    <property type="evidence" value="ECO:0007669"/>
    <property type="project" value="UniProtKB-UniRule"/>
</dbReference>
<accession>A0A9P0DTJ2</accession>
<name>A0A9P0DTJ2_PHYSR</name>
<evidence type="ECO:0000259" key="14">
    <source>
        <dbReference type="PROSITE" id="PS51915"/>
    </source>
</evidence>
<evidence type="ECO:0000256" key="1">
    <source>
        <dbReference type="ARBA" id="ARBA00004123"/>
    </source>
</evidence>
<dbReference type="OrthoDB" id="6077919at2759"/>
<dbReference type="GO" id="GO:0005634">
    <property type="term" value="C:nucleus"/>
    <property type="evidence" value="ECO:0007669"/>
    <property type="project" value="UniProtKB-SubCell"/>
</dbReference>
<dbReference type="PANTHER" id="PTHR24394">
    <property type="entry name" value="ZINC FINGER PROTEIN"/>
    <property type="match status" value="1"/>
</dbReference>
<feature type="domain" description="C2H2-type" evidence="13">
    <location>
        <begin position="224"/>
        <end position="251"/>
    </location>
</feature>
<feature type="domain" description="C2H2-type" evidence="13">
    <location>
        <begin position="337"/>
        <end position="364"/>
    </location>
</feature>
<keyword evidence="10" id="KW-0539">Nucleus</keyword>
<dbReference type="GO" id="GO:0003682">
    <property type="term" value="F:chromatin binding"/>
    <property type="evidence" value="ECO:0007669"/>
    <property type="project" value="UniProtKB-ARBA"/>
</dbReference>
<dbReference type="PANTHER" id="PTHR24394:SF29">
    <property type="entry name" value="MYONEURIN"/>
    <property type="match status" value="1"/>
</dbReference>
<dbReference type="SMART" id="SM00868">
    <property type="entry name" value="zf-AD"/>
    <property type="match status" value="1"/>
</dbReference>
<feature type="domain" description="ZAD" evidence="14">
    <location>
        <begin position="17"/>
        <end position="91"/>
    </location>
</feature>
<dbReference type="GO" id="GO:0000785">
    <property type="term" value="C:chromatin"/>
    <property type="evidence" value="ECO:0007669"/>
    <property type="project" value="UniProtKB-ARBA"/>
</dbReference>
<feature type="domain" description="C2H2-type" evidence="13">
    <location>
        <begin position="421"/>
        <end position="448"/>
    </location>
</feature>
<evidence type="ECO:0000256" key="9">
    <source>
        <dbReference type="ARBA" id="ARBA00023163"/>
    </source>
</evidence>
<keyword evidence="9" id="KW-0804">Transcription</keyword>
<feature type="binding site" evidence="12">
    <location>
        <position position="67"/>
    </location>
    <ligand>
        <name>Zn(2+)</name>
        <dbReference type="ChEBI" id="CHEBI:29105"/>
    </ligand>
</feature>
<keyword evidence="5 11" id="KW-0863">Zinc-finger</keyword>
<keyword evidence="4" id="KW-0677">Repeat</keyword>
<evidence type="ECO:0000256" key="12">
    <source>
        <dbReference type="PROSITE-ProRule" id="PRU01263"/>
    </source>
</evidence>
<dbReference type="Proteomes" id="UP001153712">
    <property type="component" value="Chromosome 3"/>
</dbReference>
<dbReference type="Pfam" id="PF07776">
    <property type="entry name" value="zf-AD"/>
    <property type="match status" value="1"/>
</dbReference>
<dbReference type="GO" id="GO:0043565">
    <property type="term" value="F:sequence-specific DNA binding"/>
    <property type="evidence" value="ECO:0007669"/>
    <property type="project" value="UniProtKB-ARBA"/>
</dbReference>
<dbReference type="SUPFAM" id="SSF57716">
    <property type="entry name" value="Glucocorticoid receptor-like (DNA-binding domain)"/>
    <property type="match status" value="1"/>
</dbReference>